<dbReference type="GO" id="GO:0008270">
    <property type="term" value="F:zinc ion binding"/>
    <property type="evidence" value="ECO:0007669"/>
    <property type="project" value="InterPro"/>
</dbReference>
<gene>
    <name evidence="3" type="ORF">Gilli_0396</name>
</gene>
<keyword evidence="3" id="KW-0121">Carboxypeptidase</keyword>
<dbReference type="InterPro" id="IPR000834">
    <property type="entry name" value="Peptidase_M14"/>
</dbReference>
<dbReference type="Gene3D" id="3.40.630.10">
    <property type="entry name" value="Zn peptidases"/>
    <property type="match status" value="1"/>
</dbReference>
<dbReference type="STRING" id="865937.Gilli_0396"/>
<dbReference type="HOGENOM" id="CLU_042010_0_0_10"/>
<dbReference type="SUPFAM" id="SSF53187">
    <property type="entry name" value="Zn-dependent exopeptidases"/>
    <property type="match status" value="1"/>
</dbReference>
<organism evidence="3 4">
    <name type="scientific">Gillisia limnaea (strain DSM 15749 / LMG 21470 / R-8282)</name>
    <dbReference type="NCBI Taxonomy" id="865937"/>
    <lineage>
        <taxon>Bacteria</taxon>
        <taxon>Pseudomonadati</taxon>
        <taxon>Bacteroidota</taxon>
        <taxon>Flavobacteriia</taxon>
        <taxon>Flavobacteriales</taxon>
        <taxon>Flavobacteriaceae</taxon>
        <taxon>Gillisia</taxon>
    </lineage>
</organism>
<keyword evidence="3" id="KW-0378">Hydrolase</keyword>
<dbReference type="Proteomes" id="UP000003844">
    <property type="component" value="Unassembled WGS sequence"/>
</dbReference>
<dbReference type="eggNOG" id="COG2866">
    <property type="taxonomic scope" value="Bacteria"/>
</dbReference>
<feature type="coiled-coil region" evidence="1">
    <location>
        <begin position="116"/>
        <end position="143"/>
    </location>
</feature>
<feature type="domain" description="Peptidase M14" evidence="2">
    <location>
        <begin position="21"/>
        <end position="129"/>
    </location>
</feature>
<evidence type="ECO:0000313" key="3">
    <source>
        <dbReference type="EMBL" id="EHQ01110.1"/>
    </source>
</evidence>
<dbReference type="AlphaFoldDB" id="H2C0D0"/>
<name>H2C0D0_GILLR</name>
<keyword evidence="3" id="KW-0645">Protease</keyword>
<accession>H2C0D0</accession>
<keyword evidence="1" id="KW-0175">Coiled coil</keyword>
<proteinExistence type="predicted"/>
<keyword evidence="4" id="KW-1185">Reference proteome</keyword>
<reference evidence="4" key="1">
    <citation type="journal article" date="2012" name="Stand. Genomic Sci.">
        <title>Genome sequence of the Antarctic rhodopsins-containing flavobacterium Gillisia limnaea type strain (R-8282(T)).</title>
        <authorList>
            <person name="Riedel T."/>
            <person name="Held B."/>
            <person name="Nolan M."/>
            <person name="Lucas S."/>
            <person name="Lapidus A."/>
            <person name="Tice H."/>
            <person name="Del Rio T.G."/>
            <person name="Cheng J.F."/>
            <person name="Han C."/>
            <person name="Tapia R."/>
            <person name="Goodwin L.A."/>
            <person name="Pitluck S."/>
            <person name="Liolios K."/>
            <person name="Mavromatis K."/>
            <person name="Pagani I."/>
            <person name="Ivanova N."/>
            <person name="Mikhailova N."/>
            <person name="Pati A."/>
            <person name="Chen A."/>
            <person name="Palaniappan K."/>
            <person name="Land M."/>
            <person name="Rohde M."/>
            <person name="Tindall B.J."/>
            <person name="Detter J.C."/>
            <person name="Goker M."/>
            <person name="Bristow J."/>
            <person name="Eisen J.A."/>
            <person name="Markowitz V."/>
            <person name="Hugenholtz P."/>
            <person name="Kyrpides N.C."/>
            <person name="Klenk H.P."/>
            <person name="Woyke T."/>
        </authorList>
    </citation>
    <scope>NUCLEOTIDE SEQUENCE [LARGE SCALE GENOMIC DNA]</scope>
    <source>
        <strain evidence="4">DSM 15749 / LMG 21470 / R-8282</strain>
    </source>
</reference>
<dbReference type="GO" id="GO:0004181">
    <property type="term" value="F:metallocarboxypeptidase activity"/>
    <property type="evidence" value="ECO:0007669"/>
    <property type="project" value="InterPro"/>
</dbReference>
<sequence length="382" mass="43310">MLQLYPLVKVGEVKGRYLTYSHIDKILENLGGKFQLKKIGESTLGVPVDKLTLGSGKIRILAWSQMHGNESTTTKAVIDVLNAFYTHEDNPVLMQILANCTICIIPMLNPDGATAYTRVNARNVDLNRDAKDLKEKESRLLRLVFDNFEPDFCFNLHDQRTIFSAGNTPNPASISFLTPAMDPERSVTPSRIKSMQVIAAIAEELNTNLNGQIGRYDDSFNINCTGDSFQSRGVPTILFEAGHFPMDYEREKIREYMAAAILTGLYAIASGSYKKMDFLRYFDIPENEKLFYDVILRDVLFKSELVDVAIQFKEVLSNNAIEFLPVIEKICPKLAFHGHREIQCYNSAIRLGDNQELSENVIVNKIYVNNEVFTINYENSYK</sequence>
<protein>
    <submittedName>
        <fullName evidence="3">Peptidase M14 carboxypeptidase A</fullName>
    </submittedName>
</protein>
<dbReference type="Pfam" id="PF00246">
    <property type="entry name" value="Peptidase_M14"/>
    <property type="match status" value="1"/>
</dbReference>
<evidence type="ECO:0000259" key="2">
    <source>
        <dbReference type="Pfam" id="PF00246"/>
    </source>
</evidence>
<evidence type="ECO:0000256" key="1">
    <source>
        <dbReference type="SAM" id="Coils"/>
    </source>
</evidence>
<evidence type="ECO:0000313" key="4">
    <source>
        <dbReference type="Proteomes" id="UP000003844"/>
    </source>
</evidence>
<dbReference type="OrthoDB" id="1119199at2"/>
<dbReference type="EMBL" id="JH594606">
    <property type="protein sequence ID" value="EHQ01110.1"/>
    <property type="molecule type" value="Genomic_DNA"/>
</dbReference>
<dbReference type="GO" id="GO:0006508">
    <property type="term" value="P:proteolysis"/>
    <property type="evidence" value="ECO:0007669"/>
    <property type="project" value="InterPro"/>
</dbReference>